<keyword evidence="2" id="KW-1185">Reference proteome</keyword>
<dbReference type="AlphaFoldDB" id="A0A812KTF6"/>
<accession>A0A812KTF6</accession>
<feature type="non-terminal residue" evidence="1">
    <location>
        <position position="1"/>
    </location>
</feature>
<evidence type="ECO:0000313" key="2">
    <source>
        <dbReference type="Proteomes" id="UP000601435"/>
    </source>
</evidence>
<proteinExistence type="predicted"/>
<organism evidence="1 2">
    <name type="scientific">Symbiodinium necroappetens</name>
    <dbReference type="NCBI Taxonomy" id="1628268"/>
    <lineage>
        <taxon>Eukaryota</taxon>
        <taxon>Sar</taxon>
        <taxon>Alveolata</taxon>
        <taxon>Dinophyceae</taxon>
        <taxon>Suessiales</taxon>
        <taxon>Symbiodiniaceae</taxon>
        <taxon>Symbiodinium</taxon>
    </lineage>
</organism>
<comment type="caution">
    <text evidence="1">The sequence shown here is derived from an EMBL/GenBank/DDBJ whole genome shotgun (WGS) entry which is preliminary data.</text>
</comment>
<sequence length="179" mass="20421">VTANWREQRSKGQVTKSLKTLKQVLLQYLAAEIVTRVTTFGSDKGAQAQAQEMGWVTSDLEHNFLDWNSEDQVLVDARRLKVLLKSPELILRFSAARNAQPESVSETANFVLELSMQHPEAAEAMAIFRKWYTSSALLLLSLRLKPARPERSPLIKEILTRPLCLEEESKRESERERGE</sequence>
<protein>
    <submittedName>
        <fullName evidence="1">Uncharacterized protein</fullName>
    </submittedName>
</protein>
<evidence type="ECO:0000313" key="1">
    <source>
        <dbReference type="EMBL" id="CAE7229765.1"/>
    </source>
</evidence>
<dbReference type="EMBL" id="CAJNJA010007845">
    <property type="protein sequence ID" value="CAE7229765.1"/>
    <property type="molecule type" value="Genomic_DNA"/>
</dbReference>
<name>A0A812KTF6_9DINO</name>
<gene>
    <name evidence="1" type="ORF">SNEC2469_LOCUS3476</name>
</gene>
<dbReference type="OrthoDB" id="440840at2759"/>
<reference evidence="1" key="1">
    <citation type="submission" date="2021-02" db="EMBL/GenBank/DDBJ databases">
        <authorList>
            <person name="Dougan E. K."/>
            <person name="Rhodes N."/>
            <person name="Thang M."/>
            <person name="Chan C."/>
        </authorList>
    </citation>
    <scope>NUCLEOTIDE SEQUENCE</scope>
</reference>
<dbReference type="Proteomes" id="UP000601435">
    <property type="component" value="Unassembled WGS sequence"/>
</dbReference>